<dbReference type="InterPro" id="IPR035396">
    <property type="entry name" value="Bac_rhamnosid6H"/>
</dbReference>
<dbReference type="Proteomes" id="UP000526501">
    <property type="component" value="Unassembled WGS sequence"/>
</dbReference>
<dbReference type="InterPro" id="IPR008979">
    <property type="entry name" value="Galactose-bd-like_sf"/>
</dbReference>
<dbReference type="InterPro" id="IPR008391">
    <property type="entry name" value="AXE1_dom"/>
</dbReference>
<evidence type="ECO:0000256" key="1">
    <source>
        <dbReference type="ARBA" id="ARBA00001445"/>
    </source>
</evidence>
<dbReference type="SUPFAM" id="SSF48208">
    <property type="entry name" value="Six-hairpin glycosidases"/>
    <property type="match status" value="1"/>
</dbReference>
<dbReference type="InterPro" id="IPR000421">
    <property type="entry name" value="FA58C"/>
</dbReference>
<evidence type="ECO:0000313" key="7">
    <source>
        <dbReference type="Proteomes" id="UP000526501"/>
    </source>
</evidence>
<dbReference type="InterPro" id="IPR029058">
    <property type="entry name" value="AB_hydrolase_fold"/>
</dbReference>
<keyword evidence="7" id="KW-1185">Reference proteome</keyword>
<evidence type="ECO:0000313" key="6">
    <source>
        <dbReference type="EMBL" id="MBC2608030.1"/>
    </source>
</evidence>
<dbReference type="Gene3D" id="1.50.10.10">
    <property type="match status" value="1"/>
</dbReference>
<dbReference type="InterPro" id="IPR013737">
    <property type="entry name" value="Bac_rhamnosid_N"/>
</dbReference>
<evidence type="ECO:0000256" key="3">
    <source>
        <dbReference type="ARBA" id="ARBA00022801"/>
    </source>
</evidence>
<dbReference type="Gene3D" id="2.60.40.10">
    <property type="entry name" value="Immunoglobulins"/>
    <property type="match status" value="1"/>
</dbReference>
<feature type="domain" description="F5/8 type C" evidence="5">
    <location>
        <begin position="552"/>
        <end position="679"/>
    </location>
</feature>
<dbReference type="InterPro" id="IPR008928">
    <property type="entry name" value="6-hairpin_glycosidase_sf"/>
</dbReference>
<dbReference type="Pfam" id="PF05592">
    <property type="entry name" value="Bac_rhamnosid"/>
    <property type="match status" value="1"/>
</dbReference>
<evidence type="ECO:0000256" key="4">
    <source>
        <dbReference type="SAM" id="SignalP"/>
    </source>
</evidence>
<evidence type="ECO:0000259" key="5">
    <source>
        <dbReference type="PROSITE" id="PS50022"/>
    </source>
</evidence>
<dbReference type="Pfam" id="PF17389">
    <property type="entry name" value="Bac_rhamnosid6H"/>
    <property type="match status" value="1"/>
</dbReference>
<name>A0A7X1E9N0_9BACT</name>
<dbReference type="InterPro" id="IPR012341">
    <property type="entry name" value="6hp_glycosidase-like_sf"/>
</dbReference>
<dbReference type="GO" id="GO:0030596">
    <property type="term" value="F:alpha-L-rhamnosidase activity"/>
    <property type="evidence" value="ECO:0007669"/>
    <property type="project" value="UniProtKB-EC"/>
</dbReference>
<dbReference type="PANTHER" id="PTHR33307:SF11">
    <property type="entry name" value="ALPHA-L-RHAMNOSIDASE"/>
    <property type="match status" value="1"/>
</dbReference>
<dbReference type="PROSITE" id="PS50022">
    <property type="entry name" value="FA58C_3"/>
    <property type="match status" value="1"/>
</dbReference>
<dbReference type="Gene3D" id="2.60.420.10">
    <property type="entry name" value="Maltose phosphorylase, domain 3"/>
    <property type="match status" value="1"/>
</dbReference>
<dbReference type="Pfam" id="PF05448">
    <property type="entry name" value="AXE1"/>
    <property type="match status" value="1"/>
</dbReference>
<dbReference type="Gene3D" id="2.60.120.260">
    <property type="entry name" value="Galactose-binding domain-like"/>
    <property type="match status" value="3"/>
</dbReference>
<dbReference type="PANTHER" id="PTHR33307">
    <property type="entry name" value="ALPHA-RHAMNOSIDASE (EUROFUNG)"/>
    <property type="match status" value="1"/>
</dbReference>
<comment type="catalytic activity">
    <reaction evidence="1">
        <text>Hydrolysis of terminal non-reducing alpha-L-rhamnose residues in alpha-L-rhamnosides.</text>
        <dbReference type="EC" id="3.2.1.40"/>
    </reaction>
</comment>
<dbReference type="SUPFAM" id="SSF53474">
    <property type="entry name" value="alpha/beta-Hydrolases"/>
    <property type="match status" value="1"/>
</dbReference>
<dbReference type="Pfam" id="PF08531">
    <property type="entry name" value="Bac_rhamnosid_N"/>
    <property type="match status" value="1"/>
</dbReference>
<dbReference type="RefSeq" id="WP_185661887.1">
    <property type="nucleotide sequence ID" value="NZ_CAWPOO010000013.1"/>
</dbReference>
<sequence length="1477" mass="163526">MFSCPRFLTFVCLLIAAVAPSLRASLDWLPEDFPEATESMLCQRSYLSAEKGAEVLQAAVEEFDSVEKWEAYRALVKRKILEGAGLSPLPKKTPLNAIVHSRREYDGYSLENVAIETTPGYWATGNLFRPLNTEGKVPGILNTHGHSGRIEREEQWLKHGRFHEQNQRRGAALAKMGAVVFSIDMFGYADGITQLGPDAHRTEVAMRIQLWNAIRALDFLESLPEVDSERLGVTGYSGGGTQAFLLTVVDDRIAASAPVAMVSSYFFGGCPCESGRPIHRSEEHFVSNAMISAMAAPRPQRLISDGGDWSVHTPETEFPFLQKIYALYGAEDKVSNVHLPDEGHNYGPNKRKAMYPFFADVFGLDLNAIRNDSGEIDDSVIEVEFPDQLRVFNEEHPVPVGTLRTAEAVGRSLDRLQLSEEVASLSVYDLRVDDQRDPLGIDSEKPEFSWKLESSLNGVAQAAYQILVASDINSLSEELGNVWDSRKVNSDEQYGIPFGGPRLEGSSTYFWKVKIWDQTGKASEWSPVAKLTTGALTSADWAGAEWITHPDWLVANRPHLGYRSHSEESVDSPKWLQIDLGQSYAIDEIFLHSLRHTVAERLGFPTEFKVELSESYRFENPYLVVDYTVPPHTNKWFTKHHFELETPQNARYFRMEVPRLRDLDGEICLALSQIEILSSGKNVALGAKISASDSREEGLWSASAVVDGKGVPGSNPMGTKTAQLRKEFEVSSDVESAMLHVAGLGSYALQINGEVVGKDRLGPGWTDTDETVLYDTRDVTELLKAGPNAIGLDLAGGMYSVTDPGKRYTKFVGRFRPLKAIVSLLIRYKDGSSQRLVTDDTWQAKVGPTTYSHMYGGEDYDARLEDRGWTKAGFEGASWAPAAVASAPAGELKGASYAAPALVGHERFEPVMISQLGEGKFIYDFGQNASMMPELEVKGPAGSKVRLLPGELLKEDGSIYRGSSAHGAKDAYWQYTLLGEGKVESWAPQFFYHGARYVQVELEPATEGGELPRVVSIESVVTHSSSEPVGHFASSSDLFNQTRELIRWAQRSNMVSVLTDCPHRERLGWMEQYHLNGPSLRYEFDVTQLYRKCFGDMVDSQTEEGLVTNVSPEFITFDGAFRDSPEWGSALILAAWQQYLWNGDLSEFKRHYEEMLRYVEYLGGKSKGHLLNHGLGDWYDLGPERPGFSQLTPISLTATATYYEDVRTMERIARLLGKTGDAERFSSLGSQIKTAFNDAHFDPVAKNYGATSQAGNAMALVLGLAPEDARDDVLDTIISDICSRGNALSAGDVGHRYLLLALAQAGRSDVIFDMHHQTDRPGYGMQIANGATSLAEAWDAGRHSSQNHFMLGHIMEWFYSSLVGISPLAEEPGFKLVSIAPQPVEGIDWAEARFDSVRGPVEARWKKDGEHFELEVSLAANMRGRVKLPEAHVERVLLNGIPADEVESVSWLESVDSSPVIEFPSGLWSIDLGLASD</sequence>
<dbReference type="EC" id="3.2.1.40" evidence="2"/>
<dbReference type="InterPro" id="IPR035398">
    <property type="entry name" value="Bac_rhamnosid_C"/>
</dbReference>
<keyword evidence="3 6" id="KW-0378">Hydrolase</keyword>
<proteinExistence type="predicted"/>
<reference evidence="6 7" key="1">
    <citation type="submission" date="2020-07" db="EMBL/GenBank/DDBJ databases">
        <authorList>
            <person name="Feng X."/>
        </authorList>
    </citation>
    <scope>NUCLEOTIDE SEQUENCE [LARGE SCALE GENOMIC DNA]</scope>
    <source>
        <strain evidence="6 7">JCM23202</strain>
    </source>
</reference>
<organism evidence="6 7">
    <name type="scientific">Pelagicoccus albus</name>
    <dbReference type="NCBI Taxonomy" id="415222"/>
    <lineage>
        <taxon>Bacteria</taxon>
        <taxon>Pseudomonadati</taxon>
        <taxon>Verrucomicrobiota</taxon>
        <taxon>Opitutia</taxon>
        <taxon>Puniceicoccales</taxon>
        <taxon>Pelagicoccaceae</taxon>
        <taxon>Pelagicoccus</taxon>
    </lineage>
</organism>
<dbReference type="InterPro" id="IPR013783">
    <property type="entry name" value="Ig-like_fold"/>
</dbReference>
<dbReference type="InterPro" id="IPR016007">
    <property type="entry name" value="Alpha_rhamnosid"/>
</dbReference>
<gene>
    <name evidence="6" type="ORF">H5P27_18395</name>
</gene>
<keyword evidence="4" id="KW-0732">Signal</keyword>
<accession>A0A7X1E9N0</accession>
<dbReference type="GO" id="GO:0005975">
    <property type="term" value="P:carbohydrate metabolic process"/>
    <property type="evidence" value="ECO:0007669"/>
    <property type="project" value="InterPro"/>
</dbReference>
<dbReference type="InterPro" id="IPR008902">
    <property type="entry name" value="Rhamnosid_concanavalin"/>
</dbReference>
<dbReference type="Pfam" id="PF17390">
    <property type="entry name" value="Bac_rhamnosid_C"/>
    <property type="match status" value="1"/>
</dbReference>
<dbReference type="Gene3D" id="3.40.50.1820">
    <property type="entry name" value="alpha/beta hydrolase"/>
    <property type="match status" value="1"/>
</dbReference>
<comment type="caution">
    <text evidence="6">The sequence shown here is derived from an EMBL/GenBank/DDBJ whole genome shotgun (WGS) entry which is preliminary data.</text>
</comment>
<dbReference type="SUPFAM" id="SSF49785">
    <property type="entry name" value="Galactose-binding domain-like"/>
    <property type="match status" value="1"/>
</dbReference>
<evidence type="ECO:0000256" key="2">
    <source>
        <dbReference type="ARBA" id="ARBA00012652"/>
    </source>
</evidence>
<feature type="signal peptide" evidence="4">
    <location>
        <begin position="1"/>
        <end position="23"/>
    </location>
</feature>
<dbReference type="EMBL" id="JACHVC010000013">
    <property type="protein sequence ID" value="MBC2608030.1"/>
    <property type="molecule type" value="Genomic_DNA"/>
</dbReference>
<protein>
    <recommendedName>
        <fullName evidence="2">alpha-L-rhamnosidase</fullName>
        <ecNumber evidence="2">3.2.1.40</ecNumber>
    </recommendedName>
</protein>
<feature type="chain" id="PRO_5030898120" description="alpha-L-rhamnosidase" evidence="4">
    <location>
        <begin position="24"/>
        <end position="1477"/>
    </location>
</feature>
<dbReference type="Pfam" id="PF25788">
    <property type="entry name" value="Ig_Rha78A_N"/>
    <property type="match status" value="1"/>
</dbReference>